<evidence type="ECO:0000313" key="1">
    <source>
        <dbReference type="EMBL" id="KAA4665244.1"/>
    </source>
</evidence>
<dbReference type="EMBL" id="VWFO01000006">
    <property type="protein sequence ID" value="KAA4665244.1"/>
    <property type="molecule type" value="Genomic_DNA"/>
</dbReference>
<comment type="caution">
    <text evidence="1">The sequence shown here is derived from an EMBL/GenBank/DDBJ whole genome shotgun (WGS) entry which is preliminary data.</text>
</comment>
<gene>
    <name evidence="1" type="ORF">F3B98_06320</name>
</gene>
<reference evidence="1 2" key="1">
    <citation type="journal article" date="2019" name="Nat. Med.">
        <title>A library of human gut bacterial isolates paired with longitudinal multiomics data enables mechanistic microbiome research.</title>
        <authorList>
            <person name="Poyet M."/>
            <person name="Groussin M."/>
            <person name="Gibbons S.M."/>
            <person name="Avila-Pacheco J."/>
            <person name="Jiang X."/>
            <person name="Kearney S.M."/>
            <person name="Perrotta A.R."/>
            <person name="Berdy B."/>
            <person name="Zhao S."/>
            <person name="Lieberman T.D."/>
            <person name="Swanson P.K."/>
            <person name="Smith M."/>
            <person name="Roesemann S."/>
            <person name="Alexander J.E."/>
            <person name="Rich S.A."/>
            <person name="Livny J."/>
            <person name="Vlamakis H."/>
            <person name="Clish C."/>
            <person name="Bullock K."/>
            <person name="Deik A."/>
            <person name="Scott J."/>
            <person name="Pierce K.A."/>
            <person name="Xavier R.J."/>
            <person name="Alm E.J."/>
        </authorList>
    </citation>
    <scope>NUCLEOTIDE SEQUENCE [LARGE SCALE GENOMIC DNA]</scope>
    <source>
        <strain evidence="1 2">BIOML-A14</strain>
    </source>
</reference>
<accession>A0A139KY31</accession>
<name>A0A139KY31_BACOV</name>
<dbReference type="RefSeq" id="WP_032856080.1">
    <property type="nucleotide sequence ID" value="NZ_CP081918.1"/>
</dbReference>
<dbReference type="AlphaFoldDB" id="A0A139KY31"/>
<organism evidence="1 2">
    <name type="scientific">Bacteroides ovatus</name>
    <dbReference type="NCBI Taxonomy" id="28116"/>
    <lineage>
        <taxon>Bacteria</taxon>
        <taxon>Pseudomonadati</taxon>
        <taxon>Bacteroidota</taxon>
        <taxon>Bacteroidia</taxon>
        <taxon>Bacteroidales</taxon>
        <taxon>Bacteroidaceae</taxon>
        <taxon>Bacteroides</taxon>
    </lineage>
</organism>
<proteinExistence type="predicted"/>
<protein>
    <submittedName>
        <fullName evidence="1">Uncharacterized protein</fullName>
    </submittedName>
</protein>
<evidence type="ECO:0000313" key="2">
    <source>
        <dbReference type="Proteomes" id="UP000435985"/>
    </source>
</evidence>
<dbReference type="Proteomes" id="UP000435985">
    <property type="component" value="Unassembled WGS sequence"/>
</dbReference>
<sequence>MENMENNPKNWFVRILIILFCLGIASMIFFNFFCVEPYGEFKNGIFFLLSILLILVLAESFDNFSIGQIVSIKREIKNKEKENKKLEQRNTELISHIISITNTQTQKQQSTNIFGDYYSDKPNVLQPVNNDTVQELIDRIGNSVVIADIENNIKKELVEKGFDITGETTKVLLRHLAGSQLLLTFEKINIAIFGSQIRLLRLLNSSDGISEEDVSQYYSKVRLQFSEILNSWELGDYLSFLYSSMLIIKQDNNIYITNLGVEYLVWITKNRIKEDKPL</sequence>